<feature type="transmembrane region" description="Helical" evidence="6">
    <location>
        <begin position="147"/>
        <end position="169"/>
    </location>
</feature>
<reference evidence="8" key="2">
    <citation type="submission" date="2011-02" db="EMBL/GenBank/DDBJ databases">
        <authorList>
            <person name="MacLean D."/>
        </authorList>
    </citation>
    <scope>NUCLEOTIDE SEQUENCE</scope>
</reference>
<dbReference type="HOGENOM" id="CLU_059606_2_2_1"/>
<gene>
    <name evidence="8" type="primary">AlNc14C5G791</name>
    <name evidence="8" type="ORF">ALNC14_008780</name>
</gene>
<evidence type="ECO:0000256" key="2">
    <source>
        <dbReference type="ARBA" id="ARBA00010596"/>
    </source>
</evidence>
<dbReference type="AlphaFoldDB" id="F0W111"/>
<dbReference type="Pfam" id="PF04893">
    <property type="entry name" value="Yip1"/>
    <property type="match status" value="1"/>
</dbReference>
<keyword evidence="5 6" id="KW-0472">Membrane</keyword>
<reference evidence="8" key="1">
    <citation type="journal article" date="2011" name="PLoS Biol.">
        <title>Gene gain and loss during evolution of obligate parasitism in the white rust pathogen of Arabidopsis thaliana.</title>
        <authorList>
            <person name="Kemen E."/>
            <person name="Gardiner A."/>
            <person name="Schultz-Larsen T."/>
            <person name="Kemen A.C."/>
            <person name="Balmuth A.L."/>
            <person name="Robert-Seilaniantz A."/>
            <person name="Bailey K."/>
            <person name="Holub E."/>
            <person name="Studholme D.J."/>
            <person name="Maclean D."/>
            <person name="Jones J.D."/>
        </authorList>
    </citation>
    <scope>NUCLEOTIDE SEQUENCE</scope>
</reference>
<dbReference type="InterPro" id="IPR006977">
    <property type="entry name" value="Yip1_dom"/>
</dbReference>
<evidence type="ECO:0000313" key="8">
    <source>
        <dbReference type="EMBL" id="CCA14735.1"/>
    </source>
</evidence>
<feature type="domain" description="Yip1" evidence="7">
    <location>
        <begin position="92"/>
        <end position="250"/>
    </location>
</feature>
<comment type="caution">
    <text evidence="6">Lacks conserved residue(s) required for the propagation of feature annotation.</text>
</comment>
<evidence type="ECO:0000256" key="5">
    <source>
        <dbReference type="ARBA" id="ARBA00023136"/>
    </source>
</evidence>
<dbReference type="GO" id="GO:0016192">
    <property type="term" value="P:vesicle-mediated transport"/>
    <property type="evidence" value="ECO:0007669"/>
    <property type="project" value="InterPro"/>
</dbReference>
<dbReference type="GO" id="GO:0031267">
    <property type="term" value="F:small GTPase binding"/>
    <property type="evidence" value="ECO:0007669"/>
    <property type="project" value="InterPro"/>
</dbReference>
<feature type="transmembrane region" description="Helical" evidence="6">
    <location>
        <begin position="236"/>
        <end position="258"/>
    </location>
</feature>
<feature type="transmembrane region" description="Helical" evidence="6">
    <location>
        <begin position="205"/>
        <end position="224"/>
    </location>
</feature>
<evidence type="ECO:0000256" key="3">
    <source>
        <dbReference type="ARBA" id="ARBA00022692"/>
    </source>
</evidence>
<keyword evidence="4 6" id="KW-1133">Transmembrane helix</keyword>
<dbReference type="GO" id="GO:0000139">
    <property type="term" value="C:Golgi membrane"/>
    <property type="evidence" value="ECO:0007669"/>
    <property type="project" value="UniProtKB-SubCell"/>
</dbReference>
<name>F0W111_9STRA</name>
<protein>
    <recommendedName>
        <fullName evidence="6">Protein YIPF</fullName>
    </recommendedName>
</protein>
<comment type="similarity">
    <text evidence="2 6">Belongs to the YIP1 family.</text>
</comment>
<sequence>MKDHQDVKSAAHALNDRSSGLEFEVTLEGDSYEEGIISQNVRNKLMGKESAQSVNKICGCFTLAFYQPYFDVDTRDVQQRMLRAILPLKKNPHFTEIIGTCPDAYGPFWLSTTLIFMLASCSNGAGYLDYQGDKGEWTYDFSRLATAYTLVAGFVLGVPILTWGAVRYFGVALSLTYLICLYGYSTTLYIPASILCMLPEDASDWVVLLFTMTWSLFFLLNNFSNAMRGQLSNEKMLPFFAFISAVHLMWTIVLKLCFF</sequence>
<dbReference type="PANTHER" id="PTHR12822:SF2">
    <property type="entry name" value="PROTEIN YIPF"/>
    <property type="match status" value="1"/>
</dbReference>
<dbReference type="PANTHER" id="PTHR12822">
    <property type="entry name" value="PROTEIN YIPF"/>
    <property type="match status" value="1"/>
</dbReference>
<feature type="transmembrane region" description="Helical" evidence="6">
    <location>
        <begin position="175"/>
        <end position="198"/>
    </location>
</feature>
<dbReference type="InterPro" id="IPR039765">
    <property type="entry name" value="Yip5/YIPF1/YIPF2"/>
</dbReference>
<evidence type="ECO:0000259" key="7">
    <source>
        <dbReference type="Pfam" id="PF04893"/>
    </source>
</evidence>
<proteinExistence type="inferred from homology"/>
<organism evidence="8">
    <name type="scientific">Albugo laibachii Nc14</name>
    <dbReference type="NCBI Taxonomy" id="890382"/>
    <lineage>
        <taxon>Eukaryota</taxon>
        <taxon>Sar</taxon>
        <taxon>Stramenopiles</taxon>
        <taxon>Oomycota</taxon>
        <taxon>Peronosporomycetes</taxon>
        <taxon>Albuginales</taxon>
        <taxon>Albuginaceae</taxon>
        <taxon>Albugo</taxon>
    </lineage>
</organism>
<evidence type="ECO:0000256" key="4">
    <source>
        <dbReference type="ARBA" id="ARBA00022989"/>
    </source>
</evidence>
<keyword evidence="3 6" id="KW-0812">Transmembrane</keyword>
<evidence type="ECO:0000256" key="6">
    <source>
        <dbReference type="RuleBase" id="RU361264"/>
    </source>
</evidence>
<evidence type="ECO:0000256" key="1">
    <source>
        <dbReference type="ARBA" id="ARBA00004141"/>
    </source>
</evidence>
<comment type="subcellular location">
    <subcellularLocation>
        <location evidence="6">Golgi apparatus membrane</location>
        <topology evidence="6">Multi-pass membrane protein</topology>
    </subcellularLocation>
    <subcellularLocation>
        <location evidence="1">Membrane</location>
        <topology evidence="1">Multi-pass membrane protein</topology>
    </subcellularLocation>
</comment>
<dbReference type="EMBL" id="FR824050">
    <property type="protein sequence ID" value="CCA14735.1"/>
    <property type="molecule type" value="Genomic_DNA"/>
</dbReference>
<accession>F0W111</accession>